<dbReference type="Proteomes" id="UP000777265">
    <property type="component" value="Unassembled WGS sequence"/>
</dbReference>
<accession>A0A351U1A1</accession>
<dbReference type="Pfam" id="PF02576">
    <property type="entry name" value="RimP_N"/>
    <property type="match status" value="1"/>
</dbReference>
<keyword evidence="2 3" id="KW-0690">Ribosome biogenesis</keyword>
<dbReference type="Pfam" id="PF17384">
    <property type="entry name" value="DUF150_C"/>
    <property type="match status" value="1"/>
</dbReference>
<protein>
    <recommendedName>
        <fullName evidence="3">Ribosome maturation factor RimP</fullName>
    </recommendedName>
</protein>
<evidence type="ECO:0000259" key="4">
    <source>
        <dbReference type="Pfam" id="PF02576"/>
    </source>
</evidence>
<organism evidence="6 7">
    <name type="scientific">Syntrophorhabdus aromaticivorans</name>
    <dbReference type="NCBI Taxonomy" id="328301"/>
    <lineage>
        <taxon>Bacteria</taxon>
        <taxon>Pseudomonadati</taxon>
        <taxon>Thermodesulfobacteriota</taxon>
        <taxon>Syntrophorhabdia</taxon>
        <taxon>Syntrophorhabdales</taxon>
        <taxon>Syntrophorhabdaceae</taxon>
        <taxon>Syntrophorhabdus</taxon>
    </lineage>
</organism>
<sequence>MISERETIEQLQNILLPILADYGLELVEIEFKPSGKRWLLRVYIDKEGGVTIGDCETVNREFGRALDIEDIIDHAYSLEVSSPGLTRPLRRWEDFARNAGKLCKIVTREKIEDKNEFRGEIVRSNENEVELRGKIGIFTIPIYAIKKANLEFEL</sequence>
<dbReference type="PANTHER" id="PTHR33867">
    <property type="entry name" value="RIBOSOME MATURATION FACTOR RIMP"/>
    <property type="match status" value="1"/>
</dbReference>
<proteinExistence type="inferred from homology"/>
<dbReference type="SUPFAM" id="SSF75420">
    <property type="entry name" value="YhbC-like, N-terminal domain"/>
    <property type="match status" value="1"/>
</dbReference>
<dbReference type="GO" id="GO:0005829">
    <property type="term" value="C:cytosol"/>
    <property type="evidence" value="ECO:0007669"/>
    <property type="project" value="TreeGrafter"/>
</dbReference>
<dbReference type="PANTHER" id="PTHR33867:SF1">
    <property type="entry name" value="RIBOSOME MATURATION FACTOR RIMP"/>
    <property type="match status" value="1"/>
</dbReference>
<dbReference type="Gene3D" id="3.30.300.70">
    <property type="entry name" value="RimP-like superfamily, N-terminal"/>
    <property type="match status" value="1"/>
</dbReference>
<dbReference type="EMBL" id="JAAYEE010000134">
    <property type="protein sequence ID" value="NLW35486.1"/>
    <property type="molecule type" value="Genomic_DNA"/>
</dbReference>
<evidence type="ECO:0000313" key="7">
    <source>
        <dbReference type="Proteomes" id="UP000777265"/>
    </source>
</evidence>
<dbReference type="CDD" id="cd01734">
    <property type="entry name" value="YlxS_C"/>
    <property type="match status" value="1"/>
</dbReference>
<dbReference type="HAMAP" id="MF_01077">
    <property type="entry name" value="RimP"/>
    <property type="match status" value="1"/>
</dbReference>
<feature type="domain" description="Ribosome maturation factor RimP C-terminal" evidence="5">
    <location>
        <begin position="89"/>
        <end position="153"/>
    </location>
</feature>
<reference evidence="6" key="1">
    <citation type="journal article" date="2020" name="Biotechnol. Biofuels">
        <title>New insights from the biogas microbiome by comprehensive genome-resolved metagenomics of nearly 1600 species originating from multiple anaerobic digesters.</title>
        <authorList>
            <person name="Campanaro S."/>
            <person name="Treu L."/>
            <person name="Rodriguez-R L.M."/>
            <person name="Kovalovszki A."/>
            <person name="Ziels R.M."/>
            <person name="Maus I."/>
            <person name="Zhu X."/>
            <person name="Kougias P.G."/>
            <person name="Basile A."/>
            <person name="Luo G."/>
            <person name="Schluter A."/>
            <person name="Konstantinidis K.T."/>
            <person name="Angelidaki I."/>
        </authorList>
    </citation>
    <scope>NUCLEOTIDE SEQUENCE</scope>
    <source>
        <strain evidence="6">AS06rmzACSIP_7</strain>
    </source>
</reference>
<dbReference type="SUPFAM" id="SSF74942">
    <property type="entry name" value="YhbC-like, C-terminal domain"/>
    <property type="match status" value="1"/>
</dbReference>
<dbReference type="InterPro" id="IPR003728">
    <property type="entry name" value="Ribosome_maturation_RimP"/>
</dbReference>
<dbReference type="InterPro" id="IPR036847">
    <property type="entry name" value="RimP_C_sf"/>
</dbReference>
<gene>
    <name evidence="3" type="primary">rimP</name>
    <name evidence="6" type="ORF">GXY80_08415</name>
</gene>
<reference evidence="6" key="2">
    <citation type="submission" date="2020-01" db="EMBL/GenBank/DDBJ databases">
        <authorList>
            <person name="Campanaro S."/>
        </authorList>
    </citation>
    <scope>NUCLEOTIDE SEQUENCE</scope>
    <source>
        <strain evidence="6">AS06rmzACSIP_7</strain>
    </source>
</reference>
<dbReference type="GO" id="GO:0006412">
    <property type="term" value="P:translation"/>
    <property type="evidence" value="ECO:0007669"/>
    <property type="project" value="TreeGrafter"/>
</dbReference>
<evidence type="ECO:0000259" key="5">
    <source>
        <dbReference type="Pfam" id="PF17384"/>
    </source>
</evidence>
<comment type="function">
    <text evidence="3">Required for maturation of 30S ribosomal subunits.</text>
</comment>
<dbReference type="STRING" id="909663.GCA_000512235_02198"/>
<dbReference type="FunFam" id="3.30.300.70:FF:000001">
    <property type="entry name" value="Ribosome maturation factor RimP"/>
    <property type="match status" value="1"/>
</dbReference>
<evidence type="ECO:0000313" key="6">
    <source>
        <dbReference type="EMBL" id="NLW35486.1"/>
    </source>
</evidence>
<dbReference type="GO" id="GO:0000028">
    <property type="term" value="P:ribosomal small subunit assembly"/>
    <property type="evidence" value="ECO:0007669"/>
    <property type="project" value="TreeGrafter"/>
</dbReference>
<feature type="domain" description="Ribosome maturation factor RimP N-terminal" evidence="4">
    <location>
        <begin position="15"/>
        <end position="85"/>
    </location>
</feature>
<comment type="subcellular location">
    <subcellularLocation>
        <location evidence="3">Cytoplasm</location>
    </subcellularLocation>
</comment>
<evidence type="ECO:0000256" key="3">
    <source>
        <dbReference type="HAMAP-Rule" id="MF_01077"/>
    </source>
</evidence>
<dbReference type="InterPro" id="IPR035956">
    <property type="entry name" value="RimP_N_sf"/>
</dbReference>
<dbReference type="Gene3D" id="2.30.30.180">
    <property type="entry name" value="Ribosome maturation factor RimP, C-terminal domain"/>
    <property type="match status" value="1"/>
</dbReference>
<comment type="similarity">
    <text evidence="3">Belongs to the RimP family.</text>
</comment>
<dbReference type="InterPro" id="IPR028989">
    <property type="entry name" value="RimP_N"/>
</dbReference>
<comment type="caution">
    <text evidence="6">The sequence shown here is derived from an EMBL/GenBank/DDBJ whole genome shotgun (WGS) entry which is preliminary data.</text>
</comment>
<name>A0A351U1A1_9BACT</name>
<evidence type="ECO:0000256" key="2">
    <source>
        <dbReference type="ARBA" id="ARBA00022517"/>
    </source>
</evidence>
<keyword evidence="1 3" id="KW-0963">Cytoplasm</keyword>
<dbReference type="InterPro" id="IPR028998">
    <property type="entry name" value="RimP_C"/>
</dbReference>
<dbReference type="AlphaFoldDB" id="A0A351U1A1"/>
<evidence type="ECO:0000256" key="1">
    <source>
        <dbReference type="ARBA" id="ARBA00022490"/>
    </source>
</evidence>